<organism evidence="1 2">
    <name type="scientific">Aspergillus leporis</name>
    <dbReference type="NCBI Taxonomy" id="41062"/>
    <lineage>
        <taxon>Eukaryota</taxon>
        <taxon>Fungi</taxon>
        <taxon>Dikarya</taxon>
        <taxon>Ascomycota</taxon>
        <taxon>Pezizomycotina</taxon>
        <taxon>Eurotiomycetes</taxon>
        <taxon>Eurotiomycetidae</taxon>
        <taxon>Eurotiales</taxon>
        <taxon>Aspergillaceae</taxon>
        <taxon>Aspergillus</taxon>
        <taxon>Aspergillus subgen. Circumdati</taxon>
    </lineage>
</organism>
<protein>
    <submittedName>
        <fullName evidence="1">Uncharacterized protein</fullName>
    </submittedName>
</protein>
<evidence type="ECO:0000313" key="1">
    <source>
        <dbReference type="EMBL" id="KAB8068246.1"/>
    </source>
</evidence>
<evidence type="ECO:0000313" key="2">
    <source>
        <dbReference type="Proteomes" id="UP000326565"/>
    </source>
</evidence>
<sequence>MPVQSPAFGSSCPQHKLHSLNQRPGVIGLVHAACLVCIQLLANPPYYSLSDISYSCHSYETFPMQSDSSIRRHLFIATRQWSDDIGSRSRMIGCHEALTSQALHGTASMALTILLLTPQQPVTKAPQ</sequence>
<keyword evidence="2" id="KW-1185">Reference proteome</keyword>
<proteinExistence type="predicted"/>
<gene>
    <name evidence="1" type="ORF">BDV29DRAFT_184836</name>
</gene>
<reference evidence="1 2" key="1">
    <citation type="submission" date="2019-04" db="EMBL/GenBank/DDBJ databases">
        <title>Friends and foes A comparative genomics study of 23 Aspergillus species from section Flavi.</title>
        <authorList>
            <consortium name="DOE Joint Genome Institute"/>
            <person name="Kjaerbolling I."/>
            <person name="Vesth T."/>
            <person name="Frisvad J.C."/>
            <person name="Nybo J.L."/>
            <person name="Theobald S."/>
            <person name="Kildgaard S."/>
            <person name="Isbrandt T."/>
            <person name="Kuo A."/>
            <person name="Sato A."/>
            <person name="Lyhne E.K."/>
            <person name="Kogle M.E."/>
            <person name="Wiebenga A."/>
            <person name="Kun R.S."/>
            <person name="Lubbers R.J."/>
            <person name="Makela M.R."/>
            <person name="Barry K."/>
            <person name="Chovatia M."/>
            <person name="Clum A."/>
            <person name="Daum C."/>
            <person name="Haridas S."/>
            <person name="He G."/>
            <person name="LaButti K."/>
            <person name="Lipzen A."/>
            <person name="Mondo S."/>
            <person name="Riley R."/>
            <person name="Salamov A."/>
            <person name="Simmons B.A."/>
            <person name="Magnuson J.K."/>
            <person name="Henrissat B."/>
            <person name="Mortensen U.H."/>
            <person name="Larsen T.O."/>
            <person name="Devries R.P."/>
            <person name="Grigoriev I.V."/>
            <person name="Machida M."/>
            <person name="Baker S.E."/>
            <person name="Andersen M.R."/>
        </authorList>
    </citation>
    <scope>NUCLEOTIDE SEQUENCE [LARGE SCALE GENOMIC DNA]</scope>
    <source>
        <strain evidence="1 2">CBS 151.66</strain>
    </source>
</reference>
<dbReference type="EMBL" id="ML732405">
    <property type="protein sequence ID" value="KAB8068246.1"/>
    <property type="molecule type" value="Genomic_DNA"/>
</dbReference>
<dbReference type="Proteomes" id="UP000326565">
    <property type="component" value="Unassembled WGS sequence"/>
</dbReference>
<dbReference type="AlphaFoldDB" id="A0A5N5WIB9"/>
<name>A0A5N5WIB9_9EURO</name>
<accession>A0A5N5WIB9</accession>